<accession>A0A0F9F3A4</accession>
<gene>
    <name evidence="1" type="ORF">LCGC14_2000400</name>
</gene>
<name>A0A0F9F3A4_9ZZZZ</name>
<protein>
    <recommendedName>
        <fullName evidence="2">Major capsid protein</fullName>
    </recommendedName>
</protein>
<sequence length="325" mass="36070">MSQYYGNLTPNQTKFIQAEIEEQTWNNTLLRNFFDNKINPGLTRQIPEALLTYETQLWEKMKPGKIGADIYDLPQNTPGFKTQEAKIMVLGTKIVLGYSDVLRWRNNKLINGGGDMMGRVVNQQMKALYQQVDQFIARGDAFKDPIEGDFNAGAGEFTGIFNGGTTFGAGLGGDDDVTAAGDYISSFSRAKKALKKASFEKKKYMIFSDVDVEDAAQQGNNLYVTYTPITEYRAILERPDVAGWIASHNFIDEAETDYKMVVTTPYTSEGKPAYRLIQGFNFRAIPLFGGALNGKLQYEVAVLWSGALEFLFPAAAQVSGTLTIA</sequence>
<dbReference type="AlphaFoldDB" id="A0A0F9F3A4"/>
<proteinExistence type="predicted"/>
<evidence type="ECO:0000313" key="1">
    <source>
        <dbReference type="EMBL" id="KKL80874.1"/>
    </source>
</evidence>
<evidence type="ECO:0008006" key="2">
    <source>
        <dbReference type="Google" id="ProtNLM"/>
    </source>
</evidence>
<comment type="caution">
    <text evidence="1">The sequence shown here is derived from an EMBL/GenBank/DDBJ whole genome shotgun (WGS) entry which is preliminary data.</text>
</comment>
<organism evidence="1">
    <name type="scientific">marine sediment metagenome</name>
    <dbReference type="NCBI Taxonomy" id="412755"/>
    <lineage>
        <taxon>unclassified sequences</taxon>
        <taxon>metagenomes</taxon>
        <taxon>ecological metagenomes</taxon>
    </lineage>
</organism>
<reference evidence="1" key="1">
    <citation type="journal article" date="2015" name="Nature">
        <title>Complex archaea that bridge the gap between prokaryotes and eukaryotes.</title>
        <authorList>
            <person name="Spang A."/>
            <person name="Saw J.H."/>
            <person name="Jorgensen S.L."/>
            <person name="Zaremba-Niedzwiedzka K."/>
            <person name="Martijn J."/>
            <person name="Lind A.E."/>
            <person name="van Eijk R."/>
            <person name="Schleper C."/>
            <person name="Guy L."/>
            <person name="Ettema T.J."/>
        </authorList>
    </citation>
    <scope>NUCLEOTIDE SEQUENCE</scope>
</reference>
<dbReference type="EMBL" id="LAZR01022726">
    <property type="protein sequence ID" value="KKL80874.1"/>
    <property type="molecule type" value="Genomic_DNA"/>
</dbReference>